<keyword evidence="2" id="KW-1185">Reference proteome</keyword>
<dbReference type="AlphaFoldDB" id="A0A4Y2T080"/>
<proteinExistence type="predicted"/>
<dbReference type="Proteomes" id="UP000499080">
    <property type="component" value="Unassembled WGS sequence"/>
</dbReference>
<comment type="caution">
    <text evidence="1">The sequence shown here is derived from an EMBL/GenBank/DDBJ whole genome shotgun (WGS) entry which is preliminary data.</text>
</comment>
<organism evidence="1 2">
    <name type="scientific">Araneus ventricosus</name>
    <name type="common">Orbweaver spider</name>
    <name type="synonym">Epeira ventricosa</name>
    <dbReference type="NCBI Taxonomy" id="182803"/>
    <lineage>
        <taxon>Eukaryota</taxon>
        <taxon>Metazoa</taxon>
        <taxon>Ecdysozoa</taxon>
        <taxon>Arthropoda</taxon>
        <taxon>Chelicerata</taxon>
        <taxon>Arachnida</taxon>
        <taxon>Araneae</taxon>
        <taxon>Araneomorphae</taxon>
        <taxon>Entelegynae</taxon>
        <taxon>Araneoidea</taxon>
        <taxon>Araneidae</taxon>
        <taxon>Araneus</taxon>
    </lineage>
</organism>
<feature type="non-terminal residue" evidence="1">
    <location>
        <position position="1"/>
    </location>
</feature>
<reference evidence="1 2" key="1">
    <citation type="journal article" date="2019" name="Sci. Rep.">
        <title>Orb-weaving spider Araneus ventricosus genome elucidates the spidroin gene catalogue.</title>
        <authorList>
            <person name="Kono N."/>
            <person name="Nakamura H."/>
            <person name="Ohtoshi R."/>
            <person name="Moran D.A.P."/>
            <person name="Shinohara A."/>
            <person name="Yoshida Y."/>
            <person name="Fujiwara M."/>
            <person name="Mori M."/>
            <person name="Tomita M."/>
            <person name="Arakawa K."/>
        </authorList>
    </citation>
    <scope>NUCLEOTIDE SEQUENCE [LARGE SCALE GENOMIC DNA]</scope>
</reference>
<dbReference type="EMBL" id="BGPR01024890">
    <property type="protein sequence ID" value="GBN93323.1"/>
    <property type="molecule type" value="Genomic_DNA"/>
</dbReference>
<sequence>VSLAVFYHSDLTTLLRCQPPILSYFQLNSLSHKVLRYREMSHPKEERQSVVCALGL</sequence>
<protein>
    <submittedName>
        <fullName evidence="1">Uncharacterized protein</fullName>
    </submittedName>
</protein>
<evidence type="ECO:0000313" key="1">
    <source>
        <dbReference type="EMBL" id="GBN93323.1"/>
    </source>
</evidence>
<gene>
    <name evidence="1" type="ORF">AVEN_7800_1</name>
</gene>
<evidence type="ECO:0000313" key="2">
    <source>
        <dbReference type="Proteomes" id="UP000499080"/>
    </source>
</evidence>
<name>A0A4Y2T080_ARAVE</name>
<accession>A0A4Y2T080</accession>